<dbReference type="InterPro" id="IPR001387">
    <property type="entry name" value="Cro/C1-type_HTH"/>
</dbReference>
<dbReference type="Gene3D" id="1.10.260.40">
    <property type="entry name" value="lambda repressor-like DNA-binding domains"/>
    <property type="match status" value="1"/>
</dbReference>
<dbReference type="InterPro" id="IPR013430">
    <property type="entry name" value="Toxin_antidote_HigA"/>
</dbReference>
<dbReference type="Proteomes" id="UP000663720">
    <property type="component" value="Chromosome"/>
</dbReference>
<dbReference type="AlphaFoldDB" id="A0A975GEI7"/>
<name>A0A975GEI7_9BACT</name>
<proteinExistence type="predicted"/>
<keyword evidence="1" id="KW-0238">DNA-binding</keyword>
<organism evidence="3 4">
    <name type="scientific">Desulfonema limicola</name>
    <dbReference type="NCBI Taxonomy" id="45656"/>
    <lineage>
        <taxon>Bacteria</taxon>
        <taxon>Pseudomonadati</taxon>
        <taxon>Thermodesulfobacteriota</taxon>
        <taxon>Desulfobacteria</taxon>
        <taxon>Desulfobacterales</taxon>
        <taxon>Desulfococcaceae</taxon>
        <taxon>Desulfonema</taxon>
    </lineage>
</organism>
<dbReference type="KEGG" id="dli:dnl_03790"/>
<reference evidence="3" key="1">
    <citation type="journal article" date="2021" name="Microb. Physiol.">
        <title>Proteogenomic Insights into the Physiology of Marine, Sulfate-Reducing, Filamentous Desulfonema limicola and Desulfonema magnum.</title>
        <authorList>
            <person name="Schnaars V."/>
            <person name="Wohlbrand L."/>
            <person name="Scheve S."/>
            <person name="Hinrichs C."/>
            <person name="Reinhardt R."/>
            <person name="Rabus R."/>
        </authorList>
    </citation>
    <scope>NUCLEOTIDE SEQUENCE</scope>
    <source>
        <strain evidence="3">5ac10</strain>
    </source>
</reference>
<evidence type="ECO:0000259" key="2">
    <source>
        <dbReference type="PROSITE" id="PS50943"/>
    </source>
</evidence>
<dbReference type="Pfam" id="PF01381">
    <property type="entry name" value="HTH_3"/>
    <property type="match status" value="1"/>
</dbReference>
<gene>
    <name evidence="3" type="primary">higA1</name>
    <name evidence="3" type="ORF">dnl_03790</name>
</gene>
<protein>
    <submittedName>
        <fullName evidence="3">Toxin-antitoxin system, antitoxin component</fullName>
    </submittedName>
</protein>
<evidence type="ECO:0000313" key="4">
    <source>
        <dbReference type="Proteomes" id="UP000663720"/>
    </source>
</evidence>
<dbReference type="SUPFAM" id="SSF47413">
    <property type="entry name" value="lambda repressor-like DNA-binding domains"/>
    <property type="match status" value="1"/>
</dbReference>
<dbReference type="NCBIfam" id="TIGR02607">
    <property type="entry name" value="antidote_HigA"/>
    <property type="match status" value="1"/>
</dbReference>
<accession>A0A975GEI7</accession>
<dbReference type="PANTHER" id="PTHR36924:SF1">
    <property type="entry name" value="ANTITOXIN HIGA-1"/>
    <property type="match status" value="1"/>
</dbReference>
<sequence>MNEEKIPPIHPGETLLGEFLEPMGISRARIAKSLSVPESVITDIIQGKKSVTADIALRLGRYFRMSPQFWMGLQNHYDLAIAEDELENRLEQEVELYAA</sequence>
<evidence type="ECO:0000256" key="1">
    <source>
        <dbReference type="ARBA" id="ARBA00023125"/>
    </source>
</evidence>
<keyword evidence="4" id="KW-1185">Reference proteome</keyword>
<dbReference type="EMBL" id="CP061799">
    <property type="protein sequence ID" value="QTA78164.1"/>
    <property type="molecule type" value="Genomic_DNA"/>
</dbReference>
<evidence type="ECO:0000313" key="3">
    <source>
        <dbReference type="EMBL" id="QTA78164.1"/>
    </source>
</evidence>
<dbReference type="GO" id="GO:0003677">
    <property type="term" value="F:DNA binding"/>
    <property type="evidence" value="ECO:0007669"/>
    <property type="project" value="UniProtKB-KW"/>
</dbReference>
<dbReference type="RefSeq" id="WP_207690058.1">
    <property type="nucleotide sequence ID" value="NZ_CP061799.1"/>
</dbReference>
<dbReference type="PROSITE" id="PS50943">
    <property type="entry name" value="HTH_CROC1"/>
    <property type="match status" value="1"/>
</dbReference>
<dbReference type="PANTHER" id="PTHR36924">
    <property type="entry name" value="ANTITOXIN HIGA-1"/>
    <property type="match status" value="1"/>
</dbReference>
<dbReference type="SMART" id="SM00530">
    <property type="entry name" value="HTH_XRE"/>
    <property type="match status" value="1"/>
</dbReference>
<feature type="domain" description="HTH cro/C1-type" evidence="2">
    <location>
        <begin position="24"/>
        <end position="70"/>
    </location>
</feature>
<dbReference type="InterPro" id="IPR010982">
    <property type="entry name" value="Lambda_DNA-bd_dom_sf"/>
</dbReference>